<dbReference type="SUPFAM" id="SSF117281">
    <property type="entry name" value="Kelch motif"/>
    <property type="match status" value="1"/>
</dbReference>
<evidence type="ECO:0000256" key="1">
    <source>
        <dbReference type="ARBA" id="ARBA00022441"/>
    </source>
</evidence>
<dbReference type="Proteomes" id="UP000266861">
    <property type="component" value="Unassembled WGS sequence"/>
</dbReference>
<dbReference type="AlphaFoldDB" id="A0A397JPN8"/>
<sequence>MYMFGGYNTEFFKDMIIFNTITFKYSYGSIINGPPCMYGYTATLLPNGIVMYIGGRVRNSDVTTINLIKNITMYNINEDSWNYTIAKSQNNVQDRCYHSAVLTSDGRIICYGGISISDKTISPSLIVLNTTSFEWRSPEYSGANEPPNICYHSANLVENYMIIGFGNVSESNASPNIYMLDVRNYTWISYYDALSVTTVPPPSNVSDQHKPPLSVGAIIGISIGGAIVLGLLLFFGIRYYYRNKNPILYVPGSKE</sequence>
<keyword evidence="5" id="KW-1185">Reference proteome</keyword>
<organism evidence="4 5">
    <name type="scientific">Diversispora epigaea</name>
    <dbReference type="NCBI Taxonomy" id="1348612"/>
    <lineage>
        <taxon>Eukaryota</taxon>
        <taxon>Fungi</taxon>
        <taxon>Fungi incertae sedis</taxon>
        <taxon>Mucoromycota</taxon>
        <taxon>Glomeromycotina</taxon>
        <taxon>Glomeromycetes</taxon>
        <taxon>Diversisporales</taxon>
        <taxon>Diversisporaceae</taxon>
        <taxon>Diversispora</taxon>
    </lineage>
</organism>
<keyword evidence="3" id="KW-0472">Membrane</keyword>
<dbReference type="EMBL" id="PQFF01000019">
    <property type="protein sequence ID" value="RHZ88808.1"/>
    <property type="molecule type" value="Genomic_DNA"/>
</dbReference>
<protein>
    <recommendedName>
        <fullName evidence="6">Galactose oxidase</fullName>
    </recommendedName>
</protein>
<reference evidence="4 5" key="1">
    <citation type="submission" date="2018-08" db="EMBL/GenBank/DDBJ databases">
        <title>Genome and evolution of the arbuscular mycorrhizal fungus Diversispora epigaea (formerly Glomus versiforme) and its bacterial endosymbionts.</title>
        <authorList>
            <person name="Sun X."/>
            <person name="Fei Z."/>
            <person name="Harrison M."/>
        </authorList>
    </citation>
    <scope>NUCLEOTIDE SEQUENCE [LARGE SCALE GENOMIC DNA]</scope>
    <source>
        <strain evidence="4 5">IT104</strain>
    </source>
</reference>
<keyword evidence="3" id="KW-0812">Transmembrane</keyword>
<keyword evidence="1" id="KW-0880">Kelch repeat</keyword>
<evidence type="ECO:0000256" key="2">
    <source>
        <dbReference type="ARBA" id="ARBA00022737"/>
    </source>
</evidence>
<gene>
    <name evidence="4" type="ORF">Glove_21g160</name>
</gene>
<dbReference type="Gene3D" id="2.120.10.80">
    <property type="entry name" value="Kelch-type beta propeller"/>
    <property type="match status" value="1"/>
</dbReference>
<dbReference type="InterPro" id="IPR015915">
    <property type="entry name" value="Kelch-typ_b-propeller"/>
</dbReference>
<evidence type="ECO:0008006" key="6">
    <source>
        <dbReference type="Google" id="ProtNLM"/>
    </source>
</evidence>
<evidence type="ECO:0000313" key="4">
    <source>
        <dbReference type="EMBL" id="RHZ88808.1"/>
    </source>
</evidence>
<dbReference type="Pfam" id="PF24681">
    <property type="entry name" value="Kelch_KLHDC2_KLHL20_DRC7"/>
    <property type="match status" value="1"/>
</dbReference>
<evidence type="ECO:0000256" key="3">
    <source>
        <dbReference type="SAM" id="Phobius"/>
    </source>
</evidence>
<keyword evidence="3" id="KW-1133">Transmembrane helix</keyword>
<dbReference type="OrthoDB" id="432528at2759"/>
<dbReference type="PANTHER" id="PTHR46093:SF18">
    <property type="entry name" value="FIBRONECTIN TYPE-III DOMAIN-CONTAINING PROTEIN"/>
    <property type="match status" value="1"/>
</dbReference>
<comment type="caution">
    <text evidence="4">The sequence shown here is derived from an EMBL/GenBank/DDBJ whole genome shotgun (WGS) entry which is preliminary data.</text>
</comment>
<feature type="transmembrane region" description="Helical" evidence="3">
    <location>
        <begin position="213"/>
        <end position="235"/>
    </location>
</feature>
<name>A0A397JPN8_9GLOM</name>
<accession>A0A397JPN8</accession>
<evidence type="ECO:0000313" key="5">
    <source>
        <dbReference type="Proteomes" id="UP000266861"/>
    </source>
</evidence>
<keyword evidence="2" id="KW-0677">Repeat</keyword>
<dbReference type="PANTHER" id="PTHR46093">
    <property type="entry name" value="ACYL-COA-BINDING DOMAIN-CONTAINING PROTEIN 5"/>
    <property type="match status" value="1"/>
</dbReference>
<proteinExistence type="predicted"/>